<keyword evidence="4 5" id="KW-0694">RNA-binding</keyword>
<dbReference type="CDD" id="cd02440">
    <property type="entry name" value="AdoMet_MTases"/>
    <property type="match status" value="1"/>
</dbReference>
<proteinExistence type="inferred from homology"/>
<evidence type="ECO:0000256" key="5">
    <source>
        <dbReference type="PROSITE-ProRule" id="PRU01023"/>
    </source>
</evidence>
<keyword evidence="3 5" id="KW-0949">S-adenosyl-L-methionine</keyword>
<comment type="caution">
    <text evidence="7">The sequence shown here is derived from an EMBL/GenBank/DDBJ whole genome shotgun (WGS) entry which is preliminary data.</text>
</comment>
<dbReference type="Pfam" id="PF22458">
    <property type="entry name" value="RsmF-B_ferredox"/>
    <property type="match status" value="1"/>
</dbReference>
<dbReference type="PANTHER" id="PTHR22807">
    <property type="entry name" value="NOP2 YEAST -RELATED NOL1/NOP2/FMU SUN DOMAIN-CONTAINING"/>
    <property type="match status" value="1"/>
</dbReference>
<dbReference type="PROSITE" id="PS51686">
    <property type="entry name" value="SAM_MT_RSMB_NOP"/>
    <property type="match status" value="1"/>
</dbReference>
<comment type="similarity">
    <text evidence="5">Belongs to the class I-like SAM-binding methyltransferase superfamily. RsmB/NOP family.</text>
</comment>
<reference evidence="7" key="1">
    <citation type="submission" date="2020-01" db="EMBL/GenBank/DDBJ databases">
        <authorList>
            <person name="Chen W.-M."/>
        </authorList>
    </citation>
    <scope>NUCLEOTIDE SEQUENCE</scope>
    <source>
        <strain evidence="7">CYK-10</strain>
    </source>
</reference>
<accession>A0AAE4Y7V2</accession>
<dbReference type="InterPro" id="IPR049560">
    <property type="entry name" value="MeTrfase_RsmB-F_NOP2_cat"/>
</dbReference>
<evidence type="ECO:0000313" key="8">
    <source>
        <dbReference type="Proteomes" id="UP001193501"/>
    </source>
</evidence>
<keyword evidence="2 5" id="KW-0808">Transferase</keyword>
<feature type="active site" description="Nucleophile" evidence="5">
    <location>
        <position position="332"/>
    </location>
</feature>
<dbReference type="GO" id="GO:0008173">
    <property type="term" value="F:RNA methyltransferase activity"/>
    <property type="evidence" value="ECO:0007669"/>
    <property type="project" value="InterPro"/>
</dbReference>
<dbReference type="Proteomes" id="UP001193501">
    <property type="component" value="Unassembled WGS sequence"/>
</dbReference>
<dbReference type="EMBL" id="JAABNR010000006">
    <property type="protein sequence ID" value="NBZ87496.1"/>
    <property type="molecule type" value="Genomic_DNA"/>
</dbReference>
<evidence type="ECO:0000256" key="4">
    <source>
        <dbReference type="ARBA" id="ARBA00022884"/>
    </source>
</evidence>
<gene>
    <name evidence="7" type="ORF">GV832_07880</name>
</gene>
<dbReference type="InterPro" id="IPR001678">
    <property type="entry name" value="MeTrfase_RsmB-F_NOP2_dom"/>
</dbReference>
<sequence length="377" mass="39396">MTPAARVSAAIEILDRILAGEAPEPALTNWGRAHRFAGSGDRHAIRDHVFDALRRRASWAALGGSLTGRGLMLGWAREAGVLAQVFTDAPHAPGAAVSPPRAPSETEALDCPDWLAPRLRADLGAAFVPTCQALQHRAPVFLRVNLARTTRAAAALHLQEEGIATREALVASALEVTAGARKVQASQAYAQGLVELQDAASQAVVAELGALKGLRVLDLCAGGGGKALAMAALGAEVTAHDAAPRRMADLPLRAARAGARIALTDAPERLAPFDLVLADVPCSGSGSWRRDPMGKWSLTEAKLAATLALQAQILDRAFGMVAPGGVLAYATCSILAAENGVQVDAAMQRHGLVELGRRQFLPGTEGDGLFIARMKRV</sequence>
<dbReference type="PRINTS" id="PR02008">
    <property type="entry name" value="RCMTFAMILY"/>
</dbReference>
<feature type="binding site" evidence="5">
    <location>
        <position position="279"/>
    </location>
    <ligand>
        <name>S-adenosyl-L-methionine</name>
        <dbReference type="ChEBI" id="CHEBI:59789"/>
    </ligand>
</feature>
<evidence type="ECO:0000313" key="7">
    <source>
        <dbReference type="EMBL" id="NBZ87496.1"/>
    </source>
</evidence>
<evidence type="ECO:0000256" key="1">
    <source>
        <dbReference type="ARBA" id="ARBA00022603"/>
    </source>
</evidence>
<dbReference type="GO" id="GO:0001510">
    <property type="term" value="P:RNA methylation"/>
    <property type="evidence" value="ECO:0007669"/>
    <property type="project" value="InterPro"/>
</dbReference>
<name>A0AAE4Y7V2_9RHOB</name>
<dbReference type="InterPro" id="IPR023267">
    <property type="entry name" value="RCMT"/>
</dbReference>
<dbReference type="AlphaFoldDB" id="A0AAE4Y7V2"/>
<dbReference type="SUPFAM" id="SSF53335">
    <property type="entry name" value="S-adenosyl-L-methionine-dependent methyltransferases"/>
    <property type="match status" value="1"/>
</dbReference>
<organism evidence="7 8">
    <name type="scientific">Stagnihabitans tardus</name>
    <dbReference type="NCBI Taxonomy" id="2699202"/>
    <lineage>
        <taxon>Bacteria</taxon>
        <taxon>Pseudomonadati</taxon>
        <taxon>Pseudomonadota</taxon>
        <taxon>Alphaproteobacteria</taxon>
        <taxon>Rhodobacterales</taxon>
        <taxon>Paracoccaceae</taxon>
        <taxon>Stagnihabitans</taxon>
    </lineage>
</organism>
<evidence type="ECO:0000259" key="6">
    <source>
        <dbReference type="PROSITE" id="PS51686"/>
    </source>
</evidence>
<dbReference type="Gene3D" id="3.40.50.150">
    <property type="entry name" value="Vaccinia Virus protein VP39"/>
    <property type="match status" value="1"/>
</dbReference>
<feature type="binding site" evidence="5">
    <location>
        <position position="265"/>
    </location>
    <ligand>
        <name>S-adenosyl-L-methionine</name>
        <dbReference type="ChEBI" id="CHEBI:59789"/>
    </ligand>
</feature>
<protein>
    <submittedName>
        <fullName evidence="7">RsmB/NOP family class I SAM-dependent RNA methyltransferase</fullName>
    </submittedName>
</protein>
<dbReference type="RefSeq" id="WP_168774307.1">
    <property type="nucleotide sequence ID" value="NZ_JAABNR010000006.1"/>
</dbReference>
<keyword evidence="8" id="KW-1185">Reference proteome</keyword>
<evidence type="ECO:0000256" key="3">
    <source>
        <dbReference type="ARBA" id="ARBA00022691"/>
    </source>
</evidence>
<keyword evidence="1 5" id="KW-0489">Methyltransferase</keyword>
<feature type="domain" description="SAM-dependent MTase RsmB/NOP-type" evidence="6">
    <location>
        <begin position="130"/>
        <end position="377"/>
    </location>
</feature>
<dbReference type="GO" id="GO:0003723">
    <property type="term" value="F:RNA binding"/>
    <property type="evidence" value="ECO:0007669"/>
    <property type="project" value="UniProtKB-UniRule"/>
</dbReference>
<dbReference type="PANTHER" id="PTHR22807:SF53">
    <property type="entry name" value="RIBOSOMAL RNA SMALL SUBUNIT METHYLTRANSFERASE B-RELATED"/>
    <property type="match status" value="1"/>
</dbReference>
<feature type="binding site" evidence="5">
    <location>
        <position position="241"/>
    </location>
    <ligand>
        <name>S-adenosyl-L-methionine</name>
        <dbReference type="ChEBI" id="CHEBI:59789"/>
    </ligand>
</feature>
<evidence type="ECO:0000256" key="2">
    <source>
        <dbReference type="ARBA" id="ARBA00022679"/>
    </source>
</evidence>
<comment type="caution">
    <text evidence="5">Lacks conserved residue(s) required for the propagation of feature annotation.</text>
</comment>
<dbReference type="InterPro" id="IPR029063">
    <property type="entry name" value="SAM-dependent_MTases_sf"/>
</dbReference>
<dbReference type="InterPro" id="IPR054728">
    <property type="entry name" value="RsmB-like_ferredoxin"/>
</dbReference>
<dbReference type="Gene3D" id="3.30.70.1170">
    <property type="entry name" value="Sun protein, domain 3"/>
    <property type="match status" value="1"/>
</dbReference>
<dbReference type="Pfam" id="PF01189">
    <property type="entry name" value="Methyltr_RsmB-F"/>
    <property type="match status" value="1"/>
</dbReference>